<sequence>MPHLIIEHKTDLDAEALCRDLHHAAMGLDALPTGGIRTRSYPCDTALVGDGAPENGFVYVTVRLGAGRSDDLRREIGDTLFKVLTDWAAPAFADNRPLSLGLEVQEITPGTTWKQNNIHRILKDKT</sequence>
<dbReference type="Pfam" id="PF02962">
    <property type="entry name" value="CHMI"/>
    <property type="match status" value="1"/>
</dbReference>
<dbReference type="RefSeq" id="WP_284373136.1">
    <property type="nucleotide sequence ID" value="NZ_BSNJ01000005.1"/>
</dbReference>
<protein>
    <submittedName>
        <fullName evidence="1">5-carboxymethyl-2-hydroxymuconate isomerase</fullName>
    </submittedName>
</protein>
<dbReference type="PANTHER" id="PTHR37950:SF1">
    <property type="entry name" value="4-HYDROXYPHENYLACETATE CATABOLISM PROTEIN"/>
    <property type="match status" value="1"/>
</dbReference>
<dbReference type="SUPFAM" id="SSF55331">
    <property type="entry name" value="Tautomerase/MIF"/>
    <property type="match status" value="1"/>
</dbReference>
<dbReference type="InterPro" id="IPR014347">
    <property type="entry name" value="Tautomerase/MIF_sf"/>
</dbReference>
<name>A0ABQ5V227_9PROT</name>
<keyword evidence="1" id="KW-0413">Isomerase</keyword>
<reference evidence="1" key="1">
    <citation type="journal article" date="2014" name="Int. J. Syst. Evol. Microbiol.">
        <title>Complete genome of a new Firmicutes species belonging to the dominant human colonic microbiota ('Ruminococcus bicirculans') reveals two chromosomes and a selective capacity to utilize plant glucans.</title>
        <authorList>
            <consortium name="NISC Comparative Sequencing Program"/>
            <person name="Wegmann U."/>
            <person name="Louis P."/>
            <person name="Goesmann A."/>
            <person name="Henrissat B."/>
            <person name="Duncan S.H."/>
            <person name="Flint H.J."/>
        </authorList>
    </citation>
    <scope>NUCLEOTIDE SEQUENCE</scope>
    <source>
        <strain evidence="1">NBRC 108216</strain>
    </source>
</reference>
<gene>
    <name evidence="1" type="primary">hpcD</name>
    <name evidence="1" type="ORF">GCM10007854_24630</name>
</gene>
<dbReference type="CDD" id="cd00580">
    <property type="entry name" value="CHMI"/>
    <property type="match status" value="1"/>
</dbReference>
<evidence type="ECO:0000313" key="2">
    <source>
        <dbReference type="Proteomes" id="UP001161390"/>
    </source>
</evidence>
<dbReference type="PANTHER" id="PTHR37950">
    <property type="entry name" value="4-HYDROXYPHENYLACETATE CATABOLISM PROTEIN"/>
    <property type="match status" value="1"/>
</dbReference>
<dbReference type="Gene3D" id="3.30.429.10">
    <property type="entry name" value="Macrophage Migration Inhibitory Factor"/>
    <property type="match status" value="1"/>
</dbReference>
<dbReference type="EMBL" id="BSNJ01000005">
    <property type="protein sequence ID" value="GLQ21508.1"/>
    <property type="molecule type" value="Genomic_DNA"/>
</dbReference>
<organism evidence="1 2">
    <name type="scientific">Algimonas porphyrae</name>
    <dbReference type="NCBI Taxonomy" id="1128113"/>
    <lineage>
        <taxon>Bacteria</taxon>
        <taxon>Pseudomonadati</taxon>
        <taxon>Pseudomonadota</taxon>
        <taxon>Alphaproteobacteria</taxon>
        <taxon>Maricaulales</taxon>
        <taxon>Robiginitomaculaceae</taxon>
        <taxon>Algimonas</taxon>
    </lineage>
</organism>
<comment type="caution">
    <text evidence="1">The sequence shown here is derived from an EMBL/GenBank/DDBJ whole genome shotgun (WGS) entry which is preliminary data.</text>
</comment>
<dbReference type="Proteomes" id="UP001161390">
    <property type="component" value="Unassembled WGS sequence"/>
</dbReference>
<dbReference type="InterPro" id="IPR004220">
    <property type="entry name" value="5-COMe_2-OHmuconate_Isoase"/>
</dbReference>
<dbReference type="GO" id="GO:0016853">
    <property type="term" value="F:isomerase activity"/>
    <property type="evidence" value="ECO:0007669"/>
    <property type="project" value="UniProtKB-KW"/>
</dbReference>
<reference evidence="1" key="2">
    <citation type="submission" date="2023-01" db="EMBL/GenBank/DDBJ databases">
        <title>Draft genome sequence of Algimonas porphyrae strain NBRC 108216.</title>
        <authorList>
            <person name="Sun Q."/>
            <person name="Mori K."/>
        </authorList>
    </citation>
    <scope>NUCLEOTIDE SEQUENCE</scope>
    <source>
        <strain evidence="1">NBRC 108216</strain>
    </source>
</reference>
<accession>A0ABQ5V227</accession>
<keyword evidence="2" id="KW-1185">Reference proteome</keyword>
<proteinExistence type="predicted"/>
<evidence type="ECO:0000313" key="1">
    <source>
        <dbReference type="EMBL" id="GLQ21508.1"/>
    </source>
</evidence>